<dbReference type="InterPro" id="IPR017475">
    <property type="entry name" value="EPS_sugar_tfrase"/>
</dbReference>
<protein>
    <submittedName>
        <fullName evidence="9">Galactosyl transferase</fullName>
    </submittedName>
</protein>
<dbReference type="RefSeq" id="WP_264983513.1">
    <property type="nucleotide sequence ID" value="NZ_AP026708.1"/>
</dbReference>
<evidence type="ECO:0000256" key="3">
    <source>
        <dbReference type="ARBA" id="ARBA00022679"/>
    </source>
</evidence>
<feature type="transmembrane region" description="Helical" evidence="7">
    <location>
        <begin position="12"/>
        <end position="29"/>
    </location>
</feature>
<feature type="transmembrane region" description="Helical" evidence="7">
    <location>
        <begin position="278"/>
        <end position="302"/>
    </location>
</feature>
<evidence type="ECO:0000256" key="7">
    <source>
        <dbReference type="SAM" id="Phobius"/>
    </source>
</evidence>
<dbReference type="PANTHER" id="PTHR30576">
    <property type="entry name" value="COLANIC BIOSYNTHESIS UDP-GLUCOSE LIPID CARRIER TRANSFERASE"/>
    <property type="match status" value="1"/>
</dbReference>
<dbReference type="Pfam" id="PF13727">
    <property type="entry name" value="CoA_binding_3"/>
    <property type="match status" value="1"/>
</dbReference>
<comment type="similarity">
    <text evidence="2">Belongs to the bacterial sugar transferase family.</text>
</comment>
<gene>
    <name evidence="9" type="primary">cps2E</name>
    <name evidence="9" type="ORF">JCM14722_10010</name>
</gene>
<keyword evidence="3 9" id="KW-0808">Transferase</keyword>
<name>A0ABM8APZ2_9BACT</name>
<organism evidence="9 10">
    <name type="scientific">Pseudodesulfovibrio portus</name>
    <dbReference type="NCBI Taxonomy" id="231439"/>
    <lineage>
        <taxon>Bacteria</taxon>
        <taxon>Pseudomonadati</taxon>
        <taxon>Thermodesulfobacteriota</taxon>
        <taxon>Desulfovibrionia</taxon>
        <taxon>Desulfovibrionales</taxon>
        <taxon>Desulfovibrionaceae</taxon>
    </lineage>
</organism>
<keyword evidence="6 7" id="KW-0472">Membrane</keyword>
<feature type="transmembrane region" description="Helical" evidence="7">
    <location>
        <begin position="84"/>
        <end position="102"/>
    </location>
</feature>
<evidence type="ECO:0000256" key="4">
    <source>
        <dbReference type="ARBA" id="ARBA00022692"/>
    </source>
</evidence>
<dbReference type="EMBL" id="AP026708">
    <property type="protein sequence ID" value="BDQ33459.1"/>
    <property type="molecule type" value="Genomic_DNA"/>
</dbReference>
<feature type="domain" description="Bacterial sugar transferase" evidence="8">
    <location>
        <begin position="276"/>
        <end position="464"/>
    </location>
</feature>
<proteinExistence type="inferred from homology"/>
<feature type="transmembrane region" description="Helical" evidence="7">
    <location>
        <begin position="41"/>
        <end position="63"/>
    </location>
</feature>
<evidence type="ECO:0000313" key="9">
    <source>
        <dbReference type="EMBL" id="BDQ33459.1"/>
    </source>
</evidence>
<dbReference type="Proteomes" id="UP001061361">
    <property type="component" value="Chromosome"/>
</dbReference>
<dbReference type="NCBIfam" id="TIGR03025">
    <property type="entry name" value="EPS_sugtrans"/>
    <property type="match status" value="1"/>
</dbReference>
<dbReference type="GO" id="GO:0016740">
    <property type="term" value="F:transferase activity"/>
    <property type="evidence" value="ECO:0007669"/>
    <property type="project" value="UniProtKB-KW"/>
</dbReference>
<evidence type="ECO:0000256" key="5">
    <source>
        <dbReference type="ARBA" id="ARBA00022989"/>
    </source>
</evidence>
<dbReference type="Pfam" id="PF02397">
    <property type="entry name" value="Bac_transf"/>
    <property type="match status" value="1"/>
</dbReference>
<evidence type="ECO:0000256" key="2">
    <source>
        <dbReference type="ARBA" id="ARBA00006464"/>
    </source>
</evidence>
<evidence type="ECO:0000256" key="6">
    <source>
        <dbReference type="ARBA" id="ARBA00023136"/>
    </source>
</evidence>
<keyword evidence="10" id="KW-1185">Reference proteome</keyword>
<dbReference type="Gene3D" id="3.40.50.720">
    <property type="entry name" value="NAD(P)-binding Rossmann-like Domain"/>
    <property type="match status" value="1"/>
</dbReference>
<dbReference type="PANTHER" id="PTHR30576:SF10">
    <property type="entry name" value="SLL5057 PROTEIN"/>
    <property type="match status" value="1"/>
</dbReference>
<reference evidence="9" key="1">
    <citation type="submission" date="2022-08" db="EMBL/GenBank/DDBJ databases">
        <title>Genome Sequence of the sulphate-reducing bacterium, Pseudodesulfovibrio portus JCM14722.</title>
        <authorList>
            <person name="Kondo R."/>
            <person name="Kataoka T."/>
        </authorList>
    </citation>
    <scope>NUCLEOTIDE SEQUENCE</scope>
    <source>
        <strain evidence="9">JCM 14722</strain>
    </source>
</reference>
<comment type="subcellular location">
    <subcellularLocation>
        <location evidence="1">Membrane</location>
        <topology evidence="1">Multi-pass membrane protein</topology>
    </subcellularLocation>
</comment>
<evidence type="ECO:0000259" key="8">
    <source>
        <dbReference type="Pfam" id="PF02397"/>
    </source>
</evidence>
<accession>A0ABM8APZ2</accession>
<evidence type="ECO:0000256" key="1">
    <source>
        <dbReference type="ARBA" id="ARBA00004141"/>
    </source>
</evidence>
<dbReference type="InterPro" id="IPR003362">
    <property type="entry name" value="Bact_transf"/>
</dbReference>
<keyword evidence="4 7" id="KW-0812">Transmembrane</keyword>
<keyword evidence="5 7" id="KW-1133">Transmembrane helix</keyword>
<sequence>MYKEQVYVTTNVALVMDGIVVILAGYAAYYLRWLLGGDAEWALDGGMFISIVMSLMFVNCYVLGQLGFYASDFNPPFWAALRKVTLAVAIDFSLVTMGLFFIKEESLSRMFLGIYAALVFMGLMFVRALFYYFFRRSADAYGLRRILLVGSSDRVEAVFKAFQRQKSWGHTLVGSLAVGPLFQIEGLPCLGSAEDMAHIILENDVDEVVFTVPGNVPFDFPMYLDICKETGLTCRIVPAMFAPDDGRWGLQVDSIDNIPALSLYGTTINASGLFYKRLLDLAGGALGFVLLCIMYVPIALAIKLESPGPVLFSQVRVGQNNRKFRLHKFRSMYIDAEERKKELMDKNEMEGHMFKMKDDPRVTRVGRFLRKTSLDEFPQFINVIRGEMSLVGTRPPTVDEVSHYAKAERRRISMKPGVTGLWQVSGRSEINDFADVVRLDLEYIDGWRFIHDIRIVFKTIWVIFTKHGAS</sequence>
<evidence type="ECO:0000313" key="10">
    <source>
        <dbReference type="Proteomes" id="UP001061361"/>
    </source>
</evidence>
<feature type="transmembrane region" description="Helical" evidence="7">
    <location>
        <begin position="114"/>
        <end position="134"/>
    </location>
</feature>